<dbReference type="WBParaSite" id="SCUD_0000556801-mRNA-1">
    <property type="protein sequence ID" value="SCUD_0000556801-mRNA-1"/>
    <property type="gene ID" value="SCUD_0000556801"/>
</dbReference>
<dbReference type="PANTHER" id="PTHR47027">
    <property type="entry name" value="REVERSE TRANSCRIPTASE DOMAIN-CONTAINING PROTEIN"/>
    <property type="match status" value="1"/>
</dbReference>
<protein>
    <submittedName>
        <fullName evidence="3">Reverse transcriptase domain-containing protein</fullName>
    </submittedName>
</protein>
<gene>
    <name evidence="1" type="ORF">SCUD_LOCUS5568</name>
</gene>
<dbReference type="EMBL" id="UZAK01009394">
    <property type="protein sequence ID" value="VDO96660.1"/>
    <property type="molecule type" value="Genomic_DNA"/>
</dbReference>
<reference evidence="3" key="1">
    <citation type="submission" date="2016-06" db="UniProtKB">
        <authorList>
            <consortium name="WormBaseParasite"/>
        </authorList>
    </citation>
    <scope>IDENTIFICATION</scope>
</reference>
<dbReference type="AlphaFoldDB" id="A0A183JS78"/>
<accession>A0A183JS78</accession>
<evidence type="ECO:0000313" key="1">
    <source>
        <dbReference type="EMBL" id="VDO96660.1"/>
    </source>
</evidence>
<dbReference type="Proteomes" id="UP000279833">
    <property type="component" value="Unassembled WGS sequence"/>
</dbReference>
<sequence length="66" mass="7805">MKDAVDARIRDQQAGFRKYQFCADQIATLRIIVEQSIEWNSSLYINFIDYEKAFDSVDRGTLWKLL</sequence>
<evidence type="ECO:0000313" key="3">
    <source>
        <dbReference type="WBParaSite" id="SCUD_0000556801-mRNA-1"/>
    </source>
</evidence>
<organism evidence="3">
    <name type="scientific">Schistosoma curassoni</name>
    <dbReference type="NCBI Taxonomy" id="6186"/>
    <lineage>
        <taxon>Eukaryota</taxon>
        <taxon>Metazoa</taxon>
        <taxon>Spiralia</taxon>
        <taxon>Lophotrochozoa</taxon>
        <taxon>Platyhelminthes</taxon>
        <taxon>Trematoda</taxon>
        <taxon>Digenea</taxon>
        <taxon>Strigeidida</taxon>
        <taxon>Schistosomatoidea</taxon>
        <taxon>Schistosomatidae</taxon>
        <taxon>Schistosoma</taxon>
    </lineage>
</organism>
<dbReference type="STRING" id="6186.A0A183JS78"/>
<keyword evidence="2" id="KW-1185">Reference proteome</keyword>
<proteinExistence type="predicted"/>
<dbReference type="PANTHER" id="PTHR47027:SF25">
    <property type="entry name" value="REVERSE TRANSCRIPTASE DOMAIN-CONTAINING PROTEIN"/>
    <property type="match status" value="1"/>
</dbReference>
<evidence type="ECO:0000313" key="2">
    <source>
        <dbReference type="Proteomes" id="UP000279833"/>
    </source>
</evidence>
<reference evidence="1 2" key="2">
    <citation type="submission" date="2018-11" db="EMBL/GenBank/DDBJ databases">
        <authorList>
            <consortium name="Pathogen Informatics"/>
        </authorList>
    </citation>
    <scope>NUCLEOTIDE SEQUENCE [LARGE SCALE GENOMIC DNA]</scope>
    <source>
        <strain evidence="1">Dakar</strain>
        <strain evidence="2">Dakar, Senegal</strain>
    </source>
</reference>
<name>A0A183JS78_9TREM</name>